<dbReference type="GO" id="GO:0061685">
    <property type="term" value="F:diphthine methylesterase activity"/>
    <property type="evidence" value="ECO:0007669"/>
    <property type="project" value="UniProtKB-EC"/>
</dbReference>
<keyword evidence="9" id="KW-1185">Reference proteome</keyword>
<dbReference type="InterPro" id="IPR052415">
    <property type="entry name" value="Diphthine_MTase"/>
</dbReference>
<dbReference type="GO" id="GO:0017183">
    <property type="term" value="P:protein histidyl modification to diphthamide"/>
    <property type="evidence" value="ECO:0007669"/>
    <property type="project" value="EnsemblFungi"/>
</dbReference>
<dbReference type="PANTHER" id="PTHR46042:SF1">
    <property type="entry name" value="DIPHTHINE METHYLTRANSFERASE"/>
    <property type="match status" value="1"/>
</dbReference>
<evidence type="ECO:0000256" key="3">
    <source>
        <dbReference type="ARBA" id="ARBA00022737"/>
    </source>
</evidence>
<protein>
    <recommendedName>
        <fullName evidence="6">methylated diphthine methylhydrolase</fullName>
        <ecNumber evidence="6">3.1.1.97</ecNumber>
    </recommendedName>
</protein>
<dbReference type="GO" id="GO:0032456">
    <property type="term" value="P:endocytic recycling"/>
    <property type="evidence" value="ECO:0007669"/>
    <property type="project" value="EnsemblFungi"/>
</dbReference>
<dbReference type="InParanoid" id="G8JPP6"/>
<reference evidence="9" key="1">
    <citation type="journal article" date="2012" name="G3 (Bethesda)">
        <title>Pichia sorbitophila, an interspecies yeast hybrid reveals early steps of genome resolution following polyploidization.</title>
        <authorList>
            <person name="Leh Louis V."/>
            <person name="Despons L."/>
            <person name="Friedrich A."/>
            <person name="Martin T."/>
            <person name="Durrens P."/>
            <person name="Casaregola S."/>
            <person name="Neuveglise C."/>
            <person name="Fairhead C."/>
            <person name="Marck C."/>
            <person name="Cruz J.A."/>
            <person name="Straub M.L."/>
            <person name="Kugler V."/>
            <person name="Sacerdot C."/>
            <person name="Uzunov Z."/>
            <person name="Thierry A."/>
            <person name="Weiss S."/>
            <person name="Bleykasten C."/>
            <person name="De Montigny J."/>
            <person name="Jacques N."/>
            <person name="Jung P."/>
            <person name="Lemaire M."/>
            <person name="Mallet S."/>
            <person name="Morel G."/>
            <person name="Richard G.F."/>
            <person name="Sarkar A."/>
            <person name="Savel G."/>
            <person name="Schacherer J."/>
            <person name="Seret M.L."/>
            <person name="Talla E."/>
            <person name="Samson G."/>
            <person name="Jubin C."/>
            <person name="Poulain J."/>
            <person name="Vacherie B."/>
            <person name="Barbe V."/>
            <person name="Pelletier E."/>
            <person name="Sherman D.J."/>
            <person name="Westhof E."/>
            <person name="Weissenbach J."/>
            <person name="Baret P.V."/>
            <person name="Wincker P."/>
            <person name="Gaillardin C."/>
            <person name="Dujon B."/>
            <person name="Souciet J.L."/>
        </authorList>
    </citation>
    <scope>NUCLEOTIDE SEQUENCE [LARGE SCALE GENOMIC DNA]</scope>
    <source>
        <strain evidence="9">CBS 270.75 / DBVPG 7215 / KCTC 17166 / NRRL Y-17582</strain>
    </source>
</reference>
<organism evidence="8 9">
    <name type="scientific">Eremothecium cymbalariae (strain CBS 270.75 / DBVPG 7215 / KCTC 17166 / NRRL Y-17582)</name>
    <name type="common">Yeast</name>
    <dbReference type="NCBI Taxonomy" id="931890"/>
    <lineage>
        <taxon>Eukaryota</taxon>
        <taxon>Fungi</taxon>
        <taxon>Dikarya</taxon>
        <taxon>Ascomycota</taxon>
        <taxon>Saccharomycotina</taxon>
        <taxon>Saccharomycetes</taxon>
        <taxon>Saccharomycetales</taxon>
        <taxon>Saccharomycetaceae</taxon>
        <taxon>Eremothecium</taxon>
    </lineage>
</organism>
<gene>
    <name evidence="8" type="ordered locus">Ecym_2255</name>
</gene>
<dbReference type="Proteomes" id="UP000006790">
    <property type="component" value="Chromosome 2"/>
</dbReference>
<accession>G8JPP6</accession>
<dbReference type="InterPro" id="IPR015943">
    <property type="entry name" value="WD40/YVTN_repeat-like_dom_sf"/>
</dbReference>
<dbReference type="OrthoDB" id="1930760at2759"/>
<sequence>MQDECQAAQERCDSNLSSVGGISVLQTTRTRLPPCAVRIVDEEYILVGGYELDKLTGYRTGTIEVYNDELRLQKSYETYGAVLDLKLNPFEQTLVGTAHSTGNIMLWRFEQGALELLANLQVFEPDVLITSLSFSPTDRRLIVVTTTAGSLKTIDIETGELLMTSNSIKKIYEIAEWKKIQVQGKTEVAVDVVELFDQVSKPHSLECWTAEFGFLPPLENVIFSGGDDCAIQAHDIRSGEFIWSNKSLHTGGVVAIKSSTWTFRSHMPTSIITGSYDDYIRSFDLRMLADSIFPGEDPRPLNIHELNLGGGVWRFSESPSNTTLGTNELLACCMYDGAKVVSLKDHQFTLKTSFKKGHESICYGGDWCSRFVATSSFYDKSLQLWKP</sequence>
<dbReference type="HOGENOM" id="CLU_036100_1_0_1"/>
<dbReference type="RefSeq" id="XP_003644818.1">
    <property type="nucleotide sequence ID" value="XM_003644770.1"/>
</dbReference>
<comment type="similarity">
    <text evidence="5">Belongs to the DPH7 family.</text>
</comment>
<name>G8JPP6_ERECY</name>
<dbReference type="OMA" id="LVCCMYD"/>
<comment type="catalytic activity">
    <reaction evidence="7">
        <text>diphthine methyl ester-[translation elongation factor 2] + H2O = diphthine-[translation elongation factor 2] + methanol + H(+)</text>
        <dbReference type="Rhea" id="RHEA:42656"/>
        <dbReference type="Rhea" id="RHEA-COMP:10172"/>
        <dbReference type="Rhea" id="RHEA-COMP:10173"/>
        <dbReference type="ChEBI" id="CHEBI:15377"/>
        <dbReference type="ChEBI" id="CHEBI:15378"/>
        <dbReference type="ChEBI" id="CHEBI:17790"/>
        <dbReference type="ChEBI" id="CHEBI:79005"/>
        <dbReference type="ChEBI" id="CHEBI:82696"/>
        <dbReference type="EC" id="3.1.1.97"/>
    </reaction>
</comment>
<dbReference type="EMBL" id="CP002498">
    <property type="protein sequence ID" value="AET38001.1"/>
    <property type="molecule type" value="Genomic_DNA"/>
</dbReference>
<evidence type="ECO:0000256" key="5">
    <source>
        <dbReference type="ARBA" id="ARBA00038092"/>
    </source>
</evidence>
<proteinExistence type="inferred from homology"/>
<dbReference type="InterPro" id="IPR036322">
    <property type="entry name" value="WD40_repeat_dom_sf"/>
</dbReference>
<dbReference type="STRING" id="931890.G8JPP6"/>
<evidence type="ECO:0000256" key="6">
    <source>
        <dbReference type="ARBA" id="ARBA00039131"/>
    </source>
</evidence>
<evidence type="ECO:0000313" key="8">
    <source>
        <dbReference type="EMBL" id="AET38001.1"/>
    </source>
</evidence>
<keyword evidence="4" id="KW-0378">Hydrolase</keyword>
<evidence type="ECO:0000256" key="4">
    <source>
        <dbReference type="ARBA" id="ARBA00022801"/>
    </source>
</evidence>
<keyword evidence="2" id="KW-0853">WD repeat</keyword>
<dbReference type="EC" id="3.1.1.97" evidence="6"/>
<dbReference type="GeneID" id="11473043"/>
<dbReference type="PANTHER" id="PTHR46042">
    <property type="entry name" value="DIPHTHINE METHYLTRANSFERASE"/>
    <property type="match status" value="1"/>
</dbReference>
<dbReference type="FunCoup" id="G8JPP6">
    <property type="interactions" value="115"/>
</dbReference>
<dbReference type="InterPro" id="IPR001680">
    <property type="entry name" value="WD40_rpt"/>
</dbReference>
<dbReference type="Gene3D" id="2.130.10.10">
    <property type="entry name" value="YVTN repeat-like/Quinoprotein amine dehydrogenase"/>
    <property type="match status" value="1"/>
</dbReference>
<dbReference type="AlphaFoldDB" id="G8JPP6"/>
<evidence type="ECO:0000256" key="1">
    <source>
        <dbReference type="ARBA" id="ARBA00005156"/>
    </source>
</evidence>
<dbReference type="KEGG" id="erc:Ecym_2255"/>
<dbReference type="SMART" id="SM00320">
    <property type="entry name" value="WD40"/>
    <property type="match status" value="4"/>
</dbReference>
<evidence type="ECO:0000256" key="2">
    <source>
        <dbReference type="ARBA" id="ARBA00022574"/>
    </source>
</evidence>
<dbReference type="SUPFAM" id="SSF50978">
    <property type="entry name" value="WD40 repeat-like"/>
    <property type="match status" value="1"/>
</dbReference>
<dbReference type="GO" id="GO:0005768">
    <property type="term" value="C:endosome"/>
    <property type="evidence" value="ECO:0007669"/>
    <property type="project" value="EnsemblFungi"/>
</dbReference>
<evidence type="ECO:0000256" key="7">
    <source>
        <dbReference type="ARBA" id="ARBA00047551"/>
    </source>
</evidence>
<dbReference type="eggNOG" id="KOG0280">
    <property type="taxonomic scope" value="Eukaryota"/>
</dbReference>
<keyword evidence="3" id="KW-0677">Repeat</keyword>
<evidence type="ECO:0000313" key="9">
    <source>
        <dbReference type="Proteomes" id="UP000006790"/>
    </source>
</evidence>
<comment type="pathway">
    <text evidence="1">Protein modification; peptidyl-diphthamide biosynthesis.</text>
</comment>